<dbReference type="Pfam" id="PF06722">
    <property type="entry name" value="EryCIII-like_C"/>
    <property type="match status" value="1"/>
</dbReference>
<feature type="region of interest" description="Disordered" evidence="1">
    <location>
        <begin position="287"/>
        <end position="311"/>
    </location>
</feature>
<keyword evidence="2" id="KW-1133">Transmembrane helix</keyword>
<reference evidence="4" key="1">
    <citation type="submission" date="2017-07" db="EMBL/GenBank/DDBJ databases">
        <title>Taro Niue Genome Assembly and Annotation.</title>
        <authorList>
            <person name="Atibalentja N."/>
            <person name="Keating K."/>
            <person name="Fields C.J."/>
        </authorList>
    </citation>
    <scope>NUCLEOTIDE SEQUENCE</scope>
    <source>
        <strain evidence="4">Niue_2</strain>
        <tissue evidence="4">Leaf</tissue>
    </source>
</reference>
<dbReference type="Proteomes" id="UP000652761">
    <property type="component" value="Unassembled WGS sequence"/>
</dbReference>
<dbReference type="OrthoDB" id="5835829at2759"/>
<dbReference type="EMBL" id="NMUH01000256">
    <property type="protein sequence ID" value="MQL75572.1"/>
    <property type="molecule type" value="Genomic_DNA"/>
</dbReference>
<proteinExistence type="predicted"/>
<keyword evidence="5" id="KW-1185">Reference proteome</keyword>
<dbReference type="SUPFAM" id="SSF53756">
    <property type="entry name" value="UDP-Glycosyltransferase/glycogen phosphorylase"/>
    <property type="match status" value="2"/>
</dbReference>
<feature type="transmembrane region" description="Helical" evidence="2">
    <location>
        <begin position="12"/>
        <end position="34"/>
    </location>
</feature>
<name>A0A843TSK8_COLES</name>
<dbReference type="GO" id="GO:0016757">
    <property type="term" value="F:glycosyltransferase activity"/>
    <property type="evidence" value="ECO:0007669"/>
    <property type="project" value="UniProtKB-ARBA"/>
</dbReference>
<organism evidence="4 5">
    <name type="scientific">Colocasia esculenta</name>
    <name type="common">Wild taro</name>
    <name type="synonym">Arum esculentum</name>
    <dbReference type="NCBI Taxonomy" id="4460"/>
    <lineage>
        <taxon>Eukaryota</taxon>
        <taxon>Viridiplantae</taxon>
        <taxon>Streptophyta</taxon>
        <taxon>Embryophyta</taxon>
        <taxon>Tracheophyta</taxon>
        <taxon>Spermatophyta</taxon>
        <taxon>Magnoliopsida</taxon>
        <taxon>Liliopsida</taxon>
        <taxon>Araceae</taxon>
        <taxon>Aroideae</taxon>
        <taxon>Colocasieae</taxon>
        <taxon>Colocasia</taxon>
    </lineage>
</organism>
<dbReference type="InterPro" id="IPR010610">
    <property type="entry name" value="EryCIII-like_C"/>
</dbReference>
<evidence type="ECO:0000313" key="5">
    <source>
        <dbReference type="Proteomes" id="UP000652761"/>
    </source>
</evidence>
<evidence type="ECO:0000259" key="3">
    <source>
        <dbReference type="Pfam" id="PF06722"/>
    </source>
</evidence>
<protein>
    <recommendedName>
        <fullName evidence="3">Erythromycin biosynthesis protein CIII-like C-terminal domain-containing protein</fullName>
    </recommendedName>
</protein>
<evidence type="ECO:0000313" key="4">
    <source>
        <dbReference type="EMBL" id="MQL75572.1"/>
    </source>
</evidence>
<sequence length="535" mass="59196">MESEGGRRRARAVFMAFGTQGDVYPIAAIAAALACDQMQYDVILITHSAHKTLSPFLEARRVDFVPVPTPPVLSFDDDSTDSGEVNFSLQKKAIQMEHRNDCLSTIEKIFGNGQSMDDDFILINFFALEGWSLAELFQVRCVIAAPYVVPYSAPSSFERRFKDELPLLYRYLQEAPVDKVCWNDVLHWMWPLFTEDWGSWRSDSLKLSPFPFTVLCSIMQGSLICPPTTAQPRHEAAPLLRLFFTEAVGDPVRGVPSPIYYNASGGGVAGGGAKVKQAIPIVEGQLQSSAAQRDLEKDGESEMDTEGARGGNPLQALSNYMSQMQDPVTGLPLWHFREKSPLLLYGFSNEVVECPGYWPSNVHVCGFWFLPTDWQFSCGKCREAMLLYHAKCPGTTNELCSSHADLRHFITKSSSSCSPIFVGLSSVGRMGFLKNPQAFLLLLKAVTERTDHKFILFSSGYEPLDAAIRFTASVNLVESHQISYNEDCTLLFDGRLFCFSGVIPYSWLFPRCAAVIHHGGSGSTAAAIQAGVPQV</sequence>
<evidence type="ECO:0000256" key="2">
    <source>
        <dbReference type="SAM" id="Phobius"/>
    </source>
</evidence>
<keyword evidence="2" id="KW-0812">Transmembrane</keyword>
<accession>A0A843TSK8</accession>
<dbReference type="PROSITE" id="PS51257">
    <property type="entry name" value="PROKAR_LIPOPROTEIN"/>
    <property type="match status" value="1"/>
</dbReference>
<dbReference type="AlphaFoldDB" id="A0A843TSK8"/>
<feature type="domain" description="Erythromycin biosynthesis protein CIII-like C-terminal" evidence="3">
    <location>
        <begin position="501"/>
        <end position="535"/>
    </location>
</feature>
<dbReference type="InterPro" id="IPR050426">
    <property type="entry name" value="Glycosyltransferase_28"/>
</dbReference>
<keyword evidence="2" id="KW-0472">Membrane</keyword>
<dbReference type="PANTHER" id="PTHR48050:SF11">
    <property type="entry name" value="GLYCOSYLTRANSFERASE"/>
    <property type="match status" value="1"/>
</dbReference>
<comment type="caution">
    <text evidence="4">The sequence shown here is derived from an EMBL/GenBank/DDBJ whole genome shotgun (WGS) entry which is preliminary data.</text>
</comment>
<dbReference type="PANTHER" id="PTHR48050">
    <property type="entry name" value="STEROL 3-BETA-GLUCOSYLTRANSFERASE"/>
    <property type="match status" value="1"/>
</dbReference>
<gene>
    <name evidence="4" type="ORF">Taro_007955</name>
</gene>
<evidence type="ECO:0000256" key="1">
    <source>
        <dbReference type="SAM" id="MobiDB-lite"/>
    </source>
</evidence>
<dbReference type="Gene3D" id="3.40.50.2000">
    <property type="entry name" value="Glycogen Phosphorylase B"/>
    <property type="match status" value="2"/>
</dbReference>